<dbReference type="GO" id="GO:0005509">
    <property type="term" value="F:calcium ion binding"/>
    <property type="evidence" value="ECO:0007669"/>
    <property type="project" value="InterPro"/>
</dbReference>
<feature type="transmembrane region" description="Helical" evidence="12">
    <location>
        <begin position="995"/>
        <end position="1018"/>
    </location>
</feature>
<feature type="disulfide bond" evidence="9">
    <location>
        <begin position="707"/>
        <end position="722"/>
    </location>
</feature>
<reference evidence="16" key="1">
    <citation type="submission" date="2025-08" db="UniProtKB">
        <authorList>
            <consortium name="RefSeq"/>
        </authorList>
    </citation>
    <scope>IDENTIFICATION</scope>
</reference>
<evidence type="ECO:0000313" key="15">
    <source>
        <dbReference type="Proteomes" id="UP000694845"/>
    </source>
</evidence>
<evidence type="ECO:0000256" key="7">
    <source>
        <dbReference type="ARBA" id="ARBA00023157"/>
    </source>
</evidence>
<dbReference type="PROSITE" id="PS50221">
    <property type="entry name" value="GAIN_B"/>
    <property type="match status" value="1"/>
</dbReference>
<dbReference type="PANTHER" id="PTHR10877:SF150">
    <property type="entry name" value="REJ DOMAIN-CONTAINING PROTEIN"/>
    <property type="match status" value="1"/>
</dbReference>
<dbReference type="RefSeq" id="XP_022079544.1">
    <property type="nucleotide sequence ID" value="XM_022223852.1"/>
</dbReference>
<comment type="subcellular location">
    <subcellularLocation>
        <location evidence="1">Membrane</location>
        <topology evidence="1">Multi-pass membrane protein</topology>
    </subcellularLocation>
</comment>
<dbReference type="InterPro" id="IPR051223">
    <property type="entry name" value="Polycystin"/>
</dbReference>
<feature type="domain" description="GAIN-B" evidence="14">
    <location>
        <begin position="1"/>
        <end position="147"/>
    </location>
</feature>
<evidence type="ECO:0000256" key="6">
    <source>
        <dbReference type="ARBA" id="ARBA00023136"/>
    </source>
</evidence>
<gene>
    <name evidence="16" type="primary">LOC110973206</name>
</gene>
<evidence type="ECO:0000259" key="13">
    <source>
        <dbReference type="PROSITE" id="PS50095"/>
    </source>
</evidence>
<dbReference type="InterPro" id="IPR057244">
    <property type="entry name" value="GAIN_B"/>
</dbReference>
<keyword evidence="8" id="KW-0325">Glycoprotein</keyword>
<accession>A0A8B7XFK3</accession>
<proteinExistence type="inferred from homology"/>
<keyword evidence="7" id="KW-1015">Disulfide bond</keyword>
<dbReference type="GeneID" id="110973206"/>
<dbReference type="InterPro" id="IPR036392">
    <property type="entry name" value="PLAT/LH2_dom_sf"/>
</dbReference>
<feature type="transmembrane region" description="Helical" evidence="12">
    <location>
        <begin position="419"/>
        <end position="440"/>
    </location>
</feature>
<dbReference type="OrthoDB" id="444119at2759"/>
<dbReference type="InterPro" id="IPR001024">
    <property type="entry name" value="PLAT/LH2_dom"/>
</dbReference>
<keyword evidence="3 12" id="KW-0812">Transmembrane</keyword>
<dbReference type="InterPro" id="IPR003915">
    <property type="entry name" value="PKD_2"/>
</dbReference>
<feature type="transmembrane region" description="Helical" evidence="12">
    <location>
        <begin position="373"/>
        <end position="393"/>
    </location>
</feature>
<feature type="region of interest" description="Disordered" evidence="11">
    <location>
        <begin position="1141"/>
        <end position="1218"/>
    </location>
</feature>
<evidence type="ECO:0000313" key="16">
    <source>
        <dbReference type="RefSeq" id="XP_022079544.1"/>
    </source>
</evidence>
<evidence type="ECO:0000256" key="9">
    <source>
        <dbReference type="PIRSR" id="PIRSR603915-2"/>
    </source>
</evidence>
<dbReference type="Pfam" id="PF01825">
    <property type="entry name" value="GPS"/>
    <property type="match status" value="1"/>
</dbReference>
<dbReference type="Gene3D" id="2.60.60.20">
    <property type="entry name" value="PLAT/LH2 domain"/>
    <property type="match status" value="1"/>
</dbReference>
<protein>
    <submittedName>
        <fullName evidence="16">Polycystic kidney disease protein 1-like 2</fullName>
    </submittedName>
</protein>
<feature type="transmembrane region" description="Helical" evidence="12">
    <location>
        <begin position="1056"/>
        <end position="1081"/>
    </location>
</feature>
<keyword evidence="4" id="KW-0732">Signal</keyword>
<evidence type="ECO:0000256" key="10">
    <source>
        <dbReference type="PROSITE-ProRule" id="PRU00152"/>
    </source>
</evidence>
<dbReference type="Pfam" id="PF01477">
    <property type="entry name" value="PLAT"/>
    <property type="match status" value="1"/>
</dbReference>
<feature type="compositionally biased region" description="Polar residues" evidence="11">
    <location>
        <begin position="1190"/>
        <end position="1206"/>
    </location>
</feature>
<feature type="domain" description="PLAT" evidence="13">
    <location>
        <begin position="206"/>
        <end position="326"/>
    </location>
</feature>
<comment type="caution">
    <text evidence="10">Lacks conserved residue(s) required for the propagation of feature annotation.</text>
</comment>
<dbReference type="SUPFAM" id="SSF49723">
    <property type="entry name" value="Lipase/lipooxygenase domain (PLAT/LH2 domain)"/>
    <property type="match status" value="1"/>
</dbReference>
<dbReference type="InterPro" id="IPR046791">
    <property type="entry name" value="Polycystin_dom"/>
</dbReference>
<keyword evidence="6 12" id="KW-0472">Membrane</keyword>
<feature type="transmembrane region" description="Helical" evidence="12">
    <location>
        <begin position="483"/>
        <end position="506"/>
    </location>
</feature>
<dbReference type="OMA" id="FNNCLEA"/>
<sequence length="1282" mass="145399">MQGNVTEGLSRAVTSATRAQHGVQDVDDRDPCVPVTELTLDEDSVSRSLEEFQVELNSTFRIRVAKTECVFRDNWDMPSSIILNTPQGINLTFEFHLHICMYWDVESETWKQDGCRVSPLSTRNVTICQCNHLTTFASTFISVNTIDFVSVFTESNLGDNVAVFAVVIGIACLVVLLAPVMWWKDRQDLLRWAAHPLVDNSREDTYMYTVSVYTGYPKHSGTRSLVHFDLIGDLDGTRDRRLQDLEDCTRLDTGTLNHYVMSVPRSLGPLTYLHIRHDNSGEGHYASWYVYWIVVCDLQTRLRYCFVLNDWLAADSLTKEIPSRTLLLAGHEETLAVKSDFYRVVRETFADHHLWNSLFNRQLPSRFTRLQRLGVCASLLYLFMITNAMFYSLDSLEARPVCPAFRLVLGPYTLTSQQLYVGAISSLIVFPVNFLIIQIFRRARGAAETVSMNGKLVEFASRYGQAVSPPQQEGALPRWSVGIAWFLVVLSVVTGGFFVVLYSLQWGKKRSEAWLISMFMSLLESVLLVEPAKTVFVALVISCCCGRILRKTLFKNPDKFINTDEGPEKECHNGPPDIKPATWGAGSTMWWHKNINAQDIAEQIGRHLVFMVLILAIIWMYRHNDAFYMSKAVKDALLGPKPHFMKIRTFENYWEWANAVLIPTLYSNETYTGGALSDEEMMFAGEAIGLRVGSVRLRQLRVQSNLCVVANKMTDYGLDDECNVEYTTSSEDKSNHGERWQNRSLPSWMCSDSSLTCPWRFTKPPSPSTSRYLGVQGTVFSGGGFIADLGTTPRHSYRVLRYLQDADWISVQTRAVFTEFTLYNPDANYFCLVTYVIEFPPTNGAIPFPVVHTFRLYDFADETEVYSLLVTLLHLVFLLWLLRLTFIEFEHLKKARAKYFLSFNNCLEAMTIMLSAFGVIIYVIRQYAVDAFSAEIAVKKDLHFSFRTLVFLDELYALSLGTIGFLATIKLQALLCFDRRFTVMTRTLSDAKFKLLGCGVVFFIVFYGFVWINYLIIGSEQKDYSTIISTSETLLITLLGKFRFSQFDTNASSKTLVIIIFILFCVFQGFILLNMFMSIIIDSFATLRADEATYENTVYLEDVIASEIRRNVRKIIPQRVLKRWDNSRILSGRLTGAQLENSPGEWRRKLPNPSPDSCPDRCPSSRPGGIPSQQTAEDDAGAGKQKRIASHTSPEQTGQTQASDTSKPGPRSSLAMHVQGFPPDRFARSLKRGEKTSAAMDLLEKAVDRLITRVGIDVTAHPTDHSENVYIAQPDHMNLETI</sequence>
<feature type="transmembrane region" description="Helical" evidence="12">
    <location>
        <begin position="899"/>
        <end position="924"/>
    </location>
</feature>
<feature type="transmembrane region" description="Helical" evidence="12">
    <location>
        <begin position="1024"/>
        <end position="1044"/>
    </location>
</feature>
<dbReference type="InterPro" id="IPR013122">
    <property type="entry name" value="PKD1_2_channel"/>
</dbReference>
<dbReference type="Pfam" id="PF20519">
    <property type="entry name" value="Polycystin_dom"/>
    <property type="match status" value="1"/>
</dbReference>
<evidence type="ECO:0000256" key="3">
    <source>
        <dbReference type="ARBA" id="ARBA00022692"/>
    </source>
</evidence>
<dbReference type="SMART" id="SM00303">
    <property type="entry name" value="GPS"/>
    <property type="match status" value="1"/>
</dbReference>
<feature type="transmembrane region" description="Helical" evidence="12">
    <location>
        <begin position="955"/>
        <end position="975"/>
    </location>
</feature>
<keyword evidence="15" id="KW-1185">Reference proteome</keyword>
<dbReference type="Pfam" id="PF08016">
    <property type="entry name" value="PKD_channel"/>
    <property type="match status" value="1"/>
</dbReference>
<dbReference type="PRINTS" id="PR01433">
    <property type="entry name" value="POLYCYSTIN2"/>
</dbReference>
<evidence type="ECO:0000256" key="12">
    <source>
        <dbReference type="SAM" id="Phobius"/>
    </source>
</evidence>
<dbReference type="KEGG" id="aplc:110973206"/>
<feature type="transmembrane region" description="Helical" evidence="12">
    <location>
        <begin position="161"/>
        <end position="183"/>
    </location>
</feature>
<keyword evidence="5 12" id="KW-1133">Transmembrane helix</keyword>
<name>A0A8B7XFK3_ACAPL</name>
<dbReference type="GO" id="GO:0016020">
    <property type="term" value="C:membrane"/>
    <property type="evidence" value="ECO:0007669"/>
    <property type="project" value="UniProtKB-SubCell"/>
</dbReference>
<dbReference type="PANTHER" id="PTHR10877">
    <property type="entry name" value="POLYCYSTIN FAMILY MEMBER"/>
    <property type="match status" value="1"/>
</dbReference>
<dbReference type="GO" id="GO:0005262">
    <property type="term" value="F:calcium channel activity"/>
    <property type="evidence" value="ECO:0007669"/>
    <property type="project" value="TreeGrafter"/>
</dbReference>
<evidence type="ECO:0000256" key="1">
    <source>
        <dbReference type="ARBA" id="ARBA00004141"/>
    </source>
</evidence>
<dbReference type="InterPro" id="IPR046338">
    <property type="entry name" value="GAIN_dom_sf"/>
</dbReference>
<feature type="transmembrane region" description="Helical" evidence="12">
    <location>
        <begin position="526"/>
        <end position="549"/>
    </location>
</feature>
<evidence type="ECO:0000256" key="4">
    <source>
        <dbReference type="ARBA" id="ARBA00022729"/>
    </source>
</evidence>
<dbReference type="GO" id="GO:0050982">
    <property type="term" value="P:detection of mechanical stimulus"/>
    <property type="evidence" value="ECO:0007669"/>
    <property type="project" value="TreeGrafter"/>
</dbReference>
<evidence type="ECO:0000256" key="8">
    <source>
        <dbReference type="ARBA" id="ARBA00023180"/>
    </source>
</evidence>
<comment type="similarity">
    <text evidence="2">Belongs to the polycystin family.</text>
</comment>
<feature type="compositionally biased region" description="Low complexity" evidence="11">
    <location>
        <begin position="1155"/>
        <end position="1167"/>
    </location>
</feature>
<organism evidence="15 16">
    <name type="scientific">Acanthaster planci</name>
    <name type="common">Crown-of-thorns starfish</name>
    <dbReference type="NCBI Taxonomy" id="133434"/>
    <lineage>
        <taxon>Eukaryota</taxon>
        <taxon>Metazoa</taxon>
        <taxon>Echinodermata</taxon>
        <taxon>Eleutherozoa</taxon>
        <taxon>Asterozoa</taxon>
        <taxon>Asteroidea</taxon>
        <taxon>Valvatacea</taxon>
        <taxon>Valvatida</taxon>
        <taxon>Acanthasteridae</taxon>
        <taxon>Acanthaster</taxon>
    </lineage>
</organism>
<evidence type="ECO:0000259" key="14">
    <source>
        <dbReference type="PROSITE" id="PS50221"/>
    </source>
</evidence>
<feature type="transmembrane region" description="Helical" evidence="12">
    <location>
        <begin position="865"/>
        <end position="887"/>
    </location>
</feature>
<dbReference type="PROSITE" id="PS50095">
    <property type="entry name" value="PLAT"/>
    <property type="match status" value="1"/>
</dbReference>
<dbReference type="Gene3D" id="2.60.220.50">
    <property type="match status" value="1"/>
</dbReference>
<dbReference type="InterPro" id="IPR000203">
    <property type="entry name" value="GPS"/>
</dbReference>
<evidence type="ECO:0000256" key="11">
    <source>
        <dbReference type="SAM" id="MobiDB-lite"/>
    </source>
</evidence>
<dbReference type="Gene3D" id="1.10.287.70">
    <property type="match status" value="1"/>
</dbReference>
<evidence type="ECO:0000256" key="2">
    <source>
        <dbReference type="ARBA" id="ARBA00007200"/>
    </source>
</evidence>
<dbReference type="Proteomes" id="UP000694845">
    <property type="component" value="Unplaced"/>
</dbReference>
<evidence type="ECO:0000256" key="5">
    <source>
        <dbReference type="ARBA" id="ARBA00022989"/>
    </source>
</evidence>
<feature type="transmembrane region" description="Helical" evidence="12">
    <location>
        <begin position="604"/>
        <end position="621"/>
    </location>
</feature>
<dbReference type="SMART" id="SM00308">
    <property type="entry name" value="LH2"/>
    <property type="match status" value="1"/>
</dbReference>